<dbReference type="EMBL" id="RXIC02000025">
    <property type="protein sequence ID" value="KAB1205452.1"/>
    <property type="molecule type" value="Genomic_DNA"/>
</dbReference>
<organism evidence="1 3">
    <name type="scientific">Morella rubra</name>
    <name type="common">Chinese bayberry</name>
    <dbReference type="NCBI Taxonomy" id="262757"/>
    <lineage>
        <taxon>Eukaryota</taxon>
        <taxon>Viridiplantae</taxon>
        <taxon>Streptophyta</taxon>
        <taxon>Embryophyta</taxon>
        <taxon>Tracheophyta</taxon>
        <taxon>Spermatophyta</taxon>
        <taxon>Magnoliopsida</taxon>
        <taxon>eudicotyledons</taxon>
        <taxon>Gunneridae</taxon>
        <taxon>Pentapetalae</taxon>
        <taxon>rosids</taxon>
        <taxon>fabids</taxon>
        <taxon>Fagales</taxon>
        <taxon>Myricaceae</taxon>
        <taxon>Morella</taxon>
    </lineage>
</organism>
<sequence length="153" mass="17744">MLERPVMNSDRDIMFDSLDQRLSDFRRISEITEFLNFPCETLGNPTGFCERPSRRQLRLLFNIFVPPSLREKPQKICASRLMSFSLIFHQLLCNLHVVKGVIKNKSIRENLQEEPQGVEVNTAWCGSKQGCLDYYIRVVRVKQLGLPLSESLL</sequence>
<comment type="caution">
    <text evidence="1">The sequence shown here is derived from an EMBL/GenBank/DDBJ whole genome shotgun (WGS) entry which is preliminary data.</text>
</comment>
<reference evidence="1 3" key="2">
    <citation type="journal article" date="2019" name="Plant Biotechnol. J.">
        <title>The red bayberry genome and genetic basis of sex determination.</title>
        <authorList>
            <person name="Jia H.M."/>
            <person name="Jia H.J."/>
            <person name="Cai Q.L."/>
            <person name="Wang Y."/>
            <person name="Zhao H.B."/>
            <person name="Yang W.F."/>
            <person name="Wang G.Y."/>
            <person name="Li Y.H."/>
            <person name="Zhan D.L."/>
            <person name="Shen Y.T."/>
            <person name="Niu Q.F."/>
            <person name="Chang L."/>
            <person name="Qiu J."/>
            <person name="Zhao L."/>
            <person name="Xie H.B."/>
            <person name="Fu W.Y."/>
            <person name="Jin J."/>
            <person name="Li X.W."/>
            <person name="Jiao Y."/>
            <person name="Zhou C.C."/>
            <person name="Tu T."/>
            <person name="Chai C.Y."/>
            <person name="Gao J.L."/>
            <person name="Fan L.J."/>
            <person name="van de Weg E."/>
            <person name="Wang J.Y."/>
            <person name="Gao Z.S."/>
        </authorList>
    </citation>
    <scope>NUCLEOTIDE SEQUENCE [LARGE SCALE GENOMIC DNA]</scope>
    <source>
        <tissue evidence="1">Leaves</tissue>
    </source>
</reference>
<keyword evidence="3" id="KW-1185">Reference proteome</keyword>
<reference evidence="1" key="3">
    <citation type="submission" date="2019-09" db="EMBL/GenBank/DDBJ databases">
        <authorList>
            <person name="Gao Z."/>
        </authorList>
    </citation>
    <scope>NUCLEOTIDE SEQUENCE</scope>
    <source>
        <tissue evidence="1">Leaves</tissue>
    </source>
</reference>
<proteinExistence type="predicted"/>
<reference evidence="1" key="1">
    <citation type="submission" date="2018-07" db="EMBL/GenBank/DDBJ databases">
        <authorList>
            <person name="Gao Z.-S."/>
            <person name="Jia H.-M."/>
            <person name="Jia H.-J."/>
            <person name="Cai Q.-L."/>
            <person name="Wang Y."/>
            <person name="Zhao H.-B."/>
        </authorList>
    </citation>
    <scope>NUCLEOTIDE SEQUENCE</scope>
    <source>
        <tissue evidence="1">Leaves</tissue>
    </source>
</reference>
<dbReference type="EMBL" id="RXIC02000025">
    <property type="protein sequence ID" value="KAB1205450.1"/>
    <property type="molecule type" value="Genomic_DNA"/>
</dbReference>
<gene>
    <name evidence="2" type="ORF">CJ030_MR7G010607</name>
    <name evidence="1" type="ORF">CJ030_MR7G010609</name>
</gene>
<dbReference type="Proteomes" id="UP000516437">
    <property type="component" value="Chromosome 7"/>
</dbReference>
<evidence type="ECO:0000313" key="3">
    <source>
        <dbReference type="Proteomes" id="UP000516437"/>
    </source>
</evidence>
<name>A0A6A1V2H0_9ROSI</name>
<protein>
    <submittedName>
        <fullName evidence="1">Uncharacterized protein</fullName>
    </submittedName>
</protein>
<accession>A0A6A1V2H0</accession>
<evidence type="ECO:0000313" key="2">
    <source>
        <dbReference type="EMBL" id="KAB1205452.1"/>
    </source>
</evidence>
<dbReference type="AlphaFoldDB" id="A0A6A1V2H0"/>
<evidence type="ECO:0000313" key="1">
    <source>
        <dbReference type="EMBL" id="KAB1205450.1"/>
    </source>
</evidence>